<keyword evidence="1" id="KW-0472">Membrane</keyword>
<organism evidence="2 3">
    <name type="scientific">Marilutibacter alkalisoli</name>
    <dbReference type="NCBI Taxonomy" id="2591633"/>
    <lineage>
        <taxon>Bacteria</taxon>
        <taxon>Pseudomonadati</taxon>
        <taxon>Pseudomonadota</taxon>
        <taxon>Gammaproteobacteria</taxon>
        <taxon>Lysobacterales</taxon>
        <taxon>Lysobacteraceae</taxon>
        <taxon>Marilutibacter</taxon>
    </lineage>
</organism>
<dbReference type="Proteomes" id="UP000317199">
    <property type="component" value="Chromosome"/>
</dbReference>
<evidence type="ECO:0000313" key="3">
    <source>
        <dbReference type="Proteomes" id="UP000317199"/>
    </source>
</evidence>
<dbReference type="KEGG" id="lyj:FKV23_12235"/>
<feature type="transmembrane region" description="Helical" evidence="1">
    <location>
        <begin position="95"/>
        <end position="117"/>
    </location>
</feature>
<feature type="transmembrane region" description="Helical" evidence="1">
    <location>
        <begin position="12"/>
        <end position="30"/>
    </location>
</feature>
<keyword evidence="1" id="KW-0812">Transmembrane</keyword>
<evidence type="ECO:0000313" key="2">
    <source>
        <dbReference type="EMBL" id="QDH70764.1"/>
    </source>
</evidence>
<feature type="transmembrane region" description="Helical" evidence="1">
    <location>
        <begin position="50"/>
        <end position="74"/>
    </location>
</feature>
<keyword evidence="1" id="KW-1133">Transmembrane helix</keyword>
<evidence type="ECO:0000256" key="1">
    <source>
        <dbReference type="SAM" id="Phobius"/>
    </source>
</evidence>
<dbReference type="RefSeq" id="WP_141624096.1">
    <property type="nucleotide sequence ID" value="NZ_CP041242.1"/>
</dbReference>
<sequence>MLTRMQPNRLAIIGIVLLSPAIAYFINYVSEAAFILRMFWLGGPEGSEMLGNLVSALLLPQIAASLILIPGVLLCRHVIHKHGYNPPWFHRTLRFYCVILIVMLPLYSVVGVVLALLTRAPPMAPART</sequence>
<name>A0A514BTN1_9GAMM</name>
<reference evidence="2 3" key="1">
    <citation type="submission" date="2019-06" db="EMBL/GenBank/DDBJ databases">
        <title>Lysobacter alkalisoli sp. nov. isolated from saline-alkali soil.</title>
        <authorList>
            <person name="Sun J.-Q."/>
            <person name="Xu L."/>
        </authorList>
    </citation>
    <scope>NUCLEOTIDE SEQUENCE [LARGE SCALE GENOMIC DNA]</scope>
    <source>
        <strain evidence="2 3">SJ-36</strain>
    </source>
</reference>
<dbReference type="EMBL" id="CP041242">
    <property type="protein sequence ID" value="QDH70764.1"/>
    <property type="molecule type" value="Genomic_DNA"/>
</dbReference>
<gene>
    <name evidence="2" type="ORF">FKV23_12235</name>
</gene>
<dbReference type="AlphaFoldDB" id="A0A514BTN1"/>
<protein>
    <submittedName>
        <fullName evidence="2">Uncharacterized protein</fullName>
    </submittedName>
</protein>
<keyword evidence="3" id="KW-1185">Reference proteome</keyword>
<proteinExistence type="predicted"/>
<accession>A0A514BTN1</accession>